<dbReference type="Proteomes" id="UP000694416">
    <property type="component" value="Unplaced"/>
</dbReference>
<evidence type="ECO:0000256" key="2">
    <source>
        <dbReference type="ARBA" id="ARBA00010413"/>
    </source>
</evidence>
<dbReference type="GO" id="GO:0031982">
    <property type="term" value="C:vesicle"/>
    <property type="evidence" value="ECO:0007669"/>
    <property type="project" value="TreeGrafter"/>
</dbReference>
<evidence type="ECO:0000313" key="10">
    <source>
        <dbReference type="Ensembl" id="ENSPTEP00000019580.1"/>
    </source>
</evidence>
<dbReference type="GO" id="GO:0046872">
    <property type="term" value="F:metal ion binding"/>
    <property type="evidence" value="ECO:0007669"/>
    <property type="project" value="UniProtKB-KW"/>
</dbReference>
<sequence>MSHHEVCLCTLQEQQNAWTMRCLHPPTPETLITLLLKVFGYCYLNSQSQILKSLLAGASVALRECRGQQVVKLSRMVYPQPDALTPSRNDVLVGTFNTDLLNVQFQRQNATIGLTIAETHFMVGHRVNYYIFTHQPGHVLYIKLQDGWRMVILQVRSYAHWQDITMHLMEVIRNFPQQHFLREVDYLVCADVDMKFSDHVGVEILSSLFATIHPGFYRFHWDTFAYEHQPQSQAHIPDGKGDFYYTGALFGGSVLKVYRLTTACHQVMTIEQANHIEAPWDDESHLNKYLLNHKPTKVLSPEYMWDKKSMECMLDEHLLGSRTMITRKRSVVLVKNNEEMRTDEGSFQKETREGVIASQP</sequence>
<feature type="binding site" evidence="8">
    <location>
        <position position="193"/>
    </location>
    <ligand>
        <name>Mn(2+)</name>
        <dbReference type="ChEBI" id="CHEBI:29035"/>
    </ligand>
</feature>
<evidence type="ECO:0000256" key="1">
    <source>
        <dbReference type="ARBA" id="ARBA00004606"/>
    </source>
</evidence>
<dbReference type="Gene3D" id="3.90.550.10">
    <property type="entry name" value="Spore Coat Polysaccharide Biosynthesis Protein SpsA, Chain A"/>
    <property type="match status" value="1"/>
</dbReference>
<dbReference type="Ensembl" id="ENSPTET00000028551.1">
    <property type="protein sequence ID" value="ENSPTEP00000019580.1"/>
    <property type="gene ID" value="ENSPTEG00000020878.1"/>
</dbReference>
<dbReference type="PANTHER" id="PTHR10462:SF29">
    <property type="entry name" value="HISTO-BLOOD GROUP ABO SYSTEM TRANSFERASE"/>
    <property type="match status" value="1"/>
</dbReference>
<dbReference type="Pfam" id="PF03414">
    <property type="entry name" value="Glyco_transf_6"/>
    <property type="match status" value="1"/>
</dbReference>
<evidence type="ECO:0000313" key="11">
    <source>
        <dbReference type="Proteomes" id="UP000694416"/>
    </source>
</evidence>
<reference evidence="10" key="1">
    <citation type="submission" date="2025-08" db="UniProtKB">
        <authorList>
            <consortium name="Ensembl"/>
        </authorList>
    </citation>
    <scope>IDENTIFICATION</scope>
</reference>
<keyword evidence="11" id="KW-1185">Reference proteome</keyword>
<keyword evidence="8" id="KW-0479">Metal-binding</keyword>
<feature type="binding site" evidence="7">
    <location>
        <position position="213"/>
    </location>
    <ligand>
        <name>an alpha-L-fucosyl-(1-&gt;2)-beta-D-galactosyl derivative</name>
        <dbReference type="ChEBI" id="CHEBI:140327"/>
    </ligand>
</feature>
<dbReference type="InterPro" id="IPR005076">
    <property type="entry name" value="Glyco_trans_6"/>
</dbReference>
<evidence type="ECO:0000256" key="6">
    <source>
        <dbReference type="PIRSR" id="PIRSR605076-1"/>
    </source>
</evidence>
<keyword evidence="5" id="KW-0812">Transmembrane</keyword>
<dbReference type="GO" id="GO:0004380">
    <property type="term" value="F:glycoprotein-fucosylgalactoside alpha-N-acetylgalactosaminyltransferase activity"/>
    <property type="evidence" value="ECO:0007669"/>
    <property type="project" value="TreeGrafter"/>
</dbReference>
<evidence type="ECO:0000256" key="7">
    <source>
        <dbReference type="PIRSR" id="PIRSR605076-2"/>
    </source>
</evidence>
<feature type="compositionally biased region" description="Basic and acidic residues" evidence="9">
    <location>
        <begin position="341"/>
        <end position="353"/>
    </location>
</feature>
<dbReference type="PANTHER" id="PTHR10462">
    <property type="entry name" value="GLYCOSYLTRANSFERASE-RELATED"/>
    <property type="match status" value="1"/>
</dbReference>
<keyword evidence="5" id="KW-0735">Signal-anchor</keyword>
<evidence type="ECO:0000256" key="4">
    <source>
        <dbReference type="ARBA" id="ARBA00022679"/>
    </source>
</evidence>
<evidence type="ECO:0000256" key="8">
    <source>
        <dbReference type="PIRSR" id="PIRSR605076-3"/>
    </source>
</evidence>
<feature type="binding site" evidence="7">
    <location>
        <position position="306"/>
    </location>
    <ligand>
        <name>an alpha-L-fucosyl-(1-&gt;2)-beta-D-galactosyl derivative</name>
        <dbReference type="ChEBI" id="CHEBI:140327"/>
    </ligand>
</feature>
<keyword evidence="8" id="KW-0464">Manganese</keyword>
<organism evidence="10 11">
    <name type="scientific">Piliocolobus tephrosceles</name>
    <name type="common">Ugandan red Colobus</name>
    <dbReference type="NCBI Taxonomy" id="591936"/>
    <lineage>
        <taxon>Eukaryota</taxon>
        <taxon>Metazoa</taxon>
        <taxon>Chordata</taxon>
        <taxon>Craniata</taxon>
        <taxon>Vertebrata</taxon>
        <taxon>Euteleostomi</taxon>
        <taxon>Mammalia</taxon>
        <taxon>Eutheria</taxon>
        <taxon>Euarchontoglires</taxon>
        <taxon>Primates</taxon>
        <taxon>Haplorrhini</taxon>
        <taxon>Catarrhini</taxon>
        <taxon>Cercopithecidae</taxon>
        <taxon>Colobinae</taxon>
        <taxon>Piliocolobus</taxon>
    </lineage>
</organism>
<feature type="active site" description="Nucleophile" evidence="6">
    <location>
        <position position="283"/>
    </location>
</feature>
<keyword evidence="3" id="KW-0328">Glycosyltransferase</keyword>
<dbReference type="GO" id="GO:0005975">
    <property type="term" value="P:carbohydrate metabolic process"/>
    <property type="evidence" value="ECO:0007669"/>
    <property type="project" value="InterPro"/>
</dbReference>
<dbReference type="GO" id="GO:0016020">
    <property type="term" value="C:membrane"/>
    <property type="evidence" value="ECO:0007669"/>
    <property type="project" value="UniProtKB-SubCell"/>
</dbReference>
<proteinExistence type="inferred from homology"/>
<feature type="binding site" evidence="7">
    <location>
        <begin position="191"/>
        <end position="193"/>
    </location>
    <ligand>
        <name>UDP-N-acetyl-alpha-D-galactosamine</name>
        <dbReference type="ChEBI" id="CHEBI:67138"/>
    </ligand>
</feature>
<comment type="cofactor">
    <cofactor evidence="8">
        <name>Mn(2+)</name>
        <dbReference type="ChEBI" id="CHEBI:29035"/>
    </cofactor>
    <text evidence="8">Binds 1 Mn(2+) ion per subunit.</text>
</comment>
<feature type="region of interest" description="Disordered" evidence="9">
    <location>
        <begin position="341"/>
        <end position="360"/>
    </location>
</feature>
<feature type="binding site" evidence="8">
    <location>
        <position position="191"/>
    </location>
    <ligand>
        <name>Mn(2+)</name>
        <dbReference type="ChEBI" id="CHEBI:29035"/>
    </ligand>
</feature>
<name>A0A8C9HF86_9PRIM</name>
<evidence type="ECO:0000256" key="3">
    <source>
        <dbReference type="ARBA" id="ARBA00022676"/>
    </source>
</evidence>
<keyword evidence="4" id="KW-0808">Transferase</keyword>
<evidence type="ECO:0000256" key="5">
    <source>
        <dbReference type="ARBA" id="ARBA00022968"/>
    </source>
</evidence>
<comment type="similarity">
    <text evidence="2">Belongs to the glycosyltransferase 6 family.</text>
</comment>
<dbReference type="InterPro" id="IPR029044">
    <property type="entry name" value="Nucleotide-diphossugar_trans"/>
</dbReference>
<accession>A0A8C9HF86</accession>
<evidence type="ECO:0000256" key="9">
    <source>
        <dbReference type="SAM" id="MobiDB-lite"/>
    </source>
</evidence>
<dbReference type="GO" id="GO:0005794">
    <property type="term" value="C:Golgi apparatus"/>
    <property type="evidence" value="ECO:0007669"/>
    <property type="project" value="TreeGrafter"/>
</dbReference>
<comment type="subcellular location">
    <subcellularLocation>
        <location evidence="1">Membrane</location>
        <topology evidence="1">Single-pass type II membrane protein</topology>
    </subcellularLocation>
</comment>
<reference evidence="10" key="2">
    <citation type="submission" date="2025-09" db="UniProtKB">
        <authorList>
            <consortium name="Ensembl"/>
        </authorList>
    </citation>
    <scope>IDENTIFICATION</scope>
</reference>
<protein>
    <submittedName>
        <fullName evidence="10">Uncharacterized protein</fullName>
    </submittedName>
</protein>
<dbReference type="AlphaFoldDB" id="A0A8C9HF86"/>
<feature type="binding site" evidence="7">
    <location>
        <position position="283"/>
    </location>
    <ligand>
        <name>an alpha-L-fucosyl-(1-&gt;2)-beta-D-galactosyl derivative</name>
        <dbReference type="ChEBI" id="CHEBI:140327"/>
    </ligand>
</feature>
<dbReference type="SUPFAM" id="SSF53448">
    <property type="entry name" value="Nucleotide-diphospho-sugar transferases"/>
    <property type="match status" value="1"/>
</dbReference>